<name>A0A0F9X4Q4_9ZZZZ</name>
<gene>
    <name evidence="1" type="ORF">LCGC14_0267090</name>
</gene>
<dbReference type="Pfam" id="PF13385">
    <property type="entry name" value="Laminin_G_3"/>
    <property type="match status" value="1"/>
</dbReference>
<dbReference type="SUPFAM" id="SSF49899">
    <property type="entry name" value="Concanavalin A-like lectins/glucanases"/>
    <property type="match status" value="3"/>
</dbReference>
<comment type="caution">
    <text evidence="1">The sequence shown here is derived from an EMBL/GenBank/DDBJ whole genome shotgun (WGS) entry which is preliminary data.</text>
</comment>
<dbReference type="Gene3D" id="2.60.120.200">
    <property type="match status" value="3"/>
</dbReference>
<proteinExistence type="predicted"/>
<organism evidence="1">
    <name type="scientific">marine sediment metagenome</name>
    <dbReference type="NCBI Taxonomy" id="412755"/>
    <lineage>
        <taxon>unclassified sequences</taxon>
        <taxon>metagenomes</taxon>
        <taxon>ecological metagenomes</taxon>
    </lineage>
</organism>
<reference evidence="1" key="1">
    <citation type="journal article" date="2015" name="Nature">
        <title>Complex archaea that bridge the gap between prokaryotes and eukaryotes.</title>
        <authorList>
            <person name="Spang A."/>
            <person name="Saw J.H."/>
            <person name="Jorgensen S.L."/>
            <person name="Zaremba-Niedzwiedzka K."/>
            <person name="Martijn J."/>
            <person name="Lind A.E."/>
            <person name="van Eijk R."/>
            <person name="Schleper C."/>
            <person name="Guy L."/>
            <person name="Ettema T.J."/>
        </authorList>
    </citation>
    <scope>NUCLEOTIDE SEQUENCE</scope>
</reference>
<dbReference type="InterPro" id="IPR013320">
    <property type="entry name" value="ConA-like_dom_sf"/>
</dbReference>
<dbReference type="Gene3D" id="2.60.120.560">
    <property type="entry name" value="Exo-inulinase, domain 1"/>
    <property type="match status" value="1"/>
</dbReference>
<evidence type="ECO:0000313" key="1">
    <source>
        <dbReference type="EMBL" id="KKN86533.1"/>
    </source>
</evidence>
<dbReference type="EMBL" id="LAZR01000146">
    <property type="protein sequence ID" value="KKN86533.1"/>
    <property type="molecule type" value="Genomic_DNA"/>
</dbReference>
<evidence type="ECO:0008006" key="2">
    <source>
        <dbReference type="Google" id="ProtNLM"/>
    </source>
</evidence>
<accession>A0A0F9X4Q4</accession>
<protein>
    <recommendedName>
        <fullName evidence="2">LamG-like jellyroll fold domain-containing protein</fullName>
    </recommendedName>
</protein>
<sequence>MIDEPRLGIKFGDHWIYEQETVSFATNIMVSQYTTGLLEQKQHQHSFDLTITTIYEPELFQALKELMENDNFAVQGLQWTTSYDGVVIITGAEFKEIEYVTKTITAHLKGSYNKLRLNARSTRLPIPNFVAEEDVDTNKRRQHGIYDHYETFSSVPSHWETLVGIWSVGSGFLFTTSSTTYNSIRATPYHTADFICSISFNFGGAETHAGIYFRIQSSYAEHADSDDAGYYYHLNGSTVDNIKINRNLHGASDVTIWDHNLGVNVSTTDQHTLTVIASGDTFYLYYNGKFYVKIIDPTWVTGGVGVRTGSSSTQFQSFHCEILRDNPIVRIPNWQAISRRHSSSRGWLDTSRGLINKIVYAREPVDYVPWLGRVGDEDVKVWDTNENKWTEDKGFFLKPLYWSRVYDPNHTFKGDCVIENGIMAYVQTSQTSMIYLYPDVFRFRTMWKQSLTAGGTDTSLPNPRMRRLDVIPEQAGRSYNKDDHLDLRDQHEQWIDRDDGSQDFHHAPLFESRETDLTYGHSFYVGKYSFEGWNIYTEVEFTVEQFSKWRSSTEFQGIFSNTDDFQNDGFYIYVTSGTTQTIYANFGNDASGDTVWNTGVSIDPNTVTRIMHILSQNREMLYKNGILVAVRDRSKTVFIQSGRTPRIGSTERERPWATNPLNGKISYAETGLRNRGETMPVSNDTPVCWITFDHNDWDNGNTRMTDKSENGLHLLQNVNNLFLMNSHGRFNEWAYRKSAVIGWSMGWIDGLETPIGTTWSISLTFMYINTPAAATSYLLFIINNGAGEAVAIFIQDNNTFDVNINGTIVGAVPIVINTIHRVLISWDDGSLNIYLDGVLQTGSPFTTPTPTFTSNFNMYLGGNGANVISTYDGYMDEFMVWDKVITPDEDGVVIKDQYKTGEVYLKSEFRYIDKRWVKRPTDRWRAPIYWFSQHSDNGRSIQLDSHGSRVVEGAEVVTNPGFKFPGITGDFMWAWKSRGGVEFNHTGDIEFPTVFSLQFSVYIFTLPASHMLPFELFNTSYETTVYCRIYSDGDIEFALVGTGGVSRYMITTDTPLAVNTLYTISFRCDIPNDTGKIVINGTEHTVTKTGTAQTTIRNLRYMRIGRYVASEFHNGAIGNIIIHDYWLKDEELGFFVDKQMGPSAGAIIKHYSETTLTAPHFNKIELEEIRPDFVRARIKEGAYQTSYEMKFRGDIGGIVLKNYKRYGSQKLPANDLRYFHIMRDDNLFPMATYNPIGTEFGNVRLKVNVFGTRNDDNAIRYVDSRRDVLGSDYPIAATLNHVEIIHAITYSASSNVIWVSVYNYMTPGVDGTADFSTEGGTKNYFTDNHLFWVERGDFDDGQMETGLIPIPYFHQIFYPIGDMSANNGGSLSTYLGEQNPSTIYFSVNNQYVRWSNIYLEAGSYAVIVGARRNGVSQTLDIDVSSGSKTLTDQVTNSVNTDDWNNQIFAVFTVDNEFLTDIQVEVRMNGSGFVFTDGMWIIPISNGHNYPMDIIHQFMSETKISRQVIKDVD</sequence>